<organism evidence="2 3">
    <name type="scientific">Cellulomonas xylanilytica</name>
    <dbReference type="NCBI Taxonomy" id="233583"/>
    <lineage>
        <taxon>Bacteria</taxon>
        <taxon>Bacillati</taxon>
        <taxon>Actinomycetota</taxon>
        <taxon>Actinomycetes</taxon>
        <taxon>Micrococcales</taxon>
        <taxon>Cellulomonadaceae</taxon>
        <taxon>Cellulomonas</taxon>
    </lineage>
</organism>
<gene>
    <name evidence="2" type="ORF">CXY01_39540</name>
</gene>
<feature type="region of interest" description="Disordered" evidence="1">
    <location>
        <begin position="49"/>
        <end position="74"/>
    </location>
</feature>
<accession>A0A510V981</accession>
<dbReference type="Proteomes" id="UP000321118">
    <property type="component" value="Unassembled WGS sequence"/>
</dbReference>
<evidence type="ECO:0000313" key="3">
    <source>
        <dbReference type="Proteomes" id="UP000321118"/>
    </source>
</evidence>
<sequence length="157" mass="16585">MDLNPLVEQNRPVTAASAGGMALVEHLDELTELVGAAGPAYVRFSAGPEADAQGTSRDGESGATLPGLSVNRLQPEPWWDRPPRVWVARQLMQYAHLGAGDGRVAWVLTGREVGRGPDSEPLVADVVPMALLAPGVLDEAVSVYRENLATGRLPDGP</sequence>
<proteinExistence type="predicted"/>
<dbReference type="Pfam" id="PF19593">
    <property type="entry name" value="DUF6098"/>
    <property type="match status" value="1"/>
</dbReference>
<protein>
    <submittedName>
        <fullName evidence="2">Uncharacterized protein</fullName>
    </submittedName>
</protein>
<dbReference type="RefSeq" id="WP_246125507.1">
    <property type="nucleotide sequence ID" value="NZ_BJUB01000016.1"/>
</dbReference>
<evidence type="ECO:0000256" key="1">
    <source>
        <dbReference type="SAM" id="MobiDB-lite"/>
    </source>
</evidence>
<reference evidence="2 3" key="1">
    <citation type="submission" date="2019-07" db="EMBL/GenBank/DDBJ databases">
        <title>Whole genome shotgun sequence of Cellulomonas xylanilytica NBRC 101102.</title>
        <authorList>
            <person name="Hosoyama A."/>
            <person name="Uohara A."/>
            <person name="Ohji S."/>
            <person name="Ichikawa N."/>
        </authorList>
    </citation>
    <scope>NUCLEOTIDE SEQUENCE [LARGE SCALE GENOMIC DNA]</scope>
    <source>
        <strain evidence="2 3">NBRC 101102</strain>
    </source>
</reference>
<dbReference type="EMBL" id="BJUB01000016">
    <property type="protein sequence ID" value="GEK23434.1"/>
    <property type="molecule type" value="Genomic_DNA"/>
</dbReference>
<keyword evidence="3" id="KW-1185">Reference proteome</keyword>
<dbReference type="AlphaFoldDB" id="A0A510V981"/>
<dbReference type="InterPro" id="IPR046080">
    <property type="entry name" value="DUF6098"/>
</dbReference>
<evidence type="ECO:0000313" key="2">
    <source>
        <dbReference type="EMBL" id="GEK23434.1"/>
    </source>
</evidence>
<name>A0A510V981_9CELL</name>
<comment type="caution">
    <text evidence="2">The sequence shown here is derived from an EMBL/GenBank/DDBJ whole genome shotgun (WGS) entry which is preliminary data.</text>
</comment>